<feature type="transmembrane region" description="Helical" evidence="1">
    <location>
        <begin position="282"/>
        <end position="307"/>
    </location>
</feature>
<dbReference type="AlphaFoldDB" id="A0A1F4WJR6"/>
<dbReference type="Proteomes" id="UP000179113">
    <property type="component" value="Unassembled WGS sequence"/>
</dbReference>
<sequence>MLAVFVLVLSAKVSYAREPINLYFFWGQGCPHCAKEREFLNTLVEADPSVKLHDFEVWNNQANRIKLEYAARKLDVVVNGVPFLVVGDEYLVGYMNDETSGKVILSLIDKARNTDCPDIFLDTAKDEPVKNENCIESTETINTPIFPKIGNLELNALSLPTLTIAMGFLDGFNPCAMWTLLFLISLLIGMGNKKKMWTLGIAFIVASAAVYFLFMVAWLKLFLFIGFIFWVRMLIALIALAGGFISLKKFLSKDATGCDVAGDEKRKTVFDKLGKVTANRSFLLALLGIIALAFAVNLVELVCSAGLPAVYTQVLSLNMLGTLQYYGYILLYIFFFMIDDLFVFFVAMTTLQITGITTKYVKYSRLIGGALMVLIGLLLLFKPDILMFN</sequence>
<keyword evidence="1" id="KW-1133">Transmembrane helix</keyword>
<organism evidence="2 3">
    <name type="scientific">candidate division WWE3 bacterium RIFOXYC1_FULL_39_7</name>
    <dbReference type="NCBI Taxonomy" id="1802643"/>
    <lineage>
        <taxon>Bacteria</taxon>
        <taxon>Katanobacteria</taxon>
    </lineage>
</organism>
<evidence type="ECO:0000256" key="1">
    <source>
        <dbReference type="SAM" id="Phobius"/>
    </source>
</evidence>
<keyword evidence="1" id="KW-0472">Membrane</keyword>
<dbReference type="EMBL" id="MEWA01000019">
    <property type="protein sequence ID" value="OGC69619.1"/>
    <property type="molecule type" value="Genomic_DNA"/>
</dbReference>
<dbReference type="Gene3D" id="3.40.30.10">
    <property type="entry name" value="Glutaredoxin"/>
    <property type="match status" value="1"/>
</dbReference>
<dbReference type="InterPro" id="IPR036249">
    <property type="entry name" value="Thioredoxin-like_sf"/>
</dbReference>
<evidence type="ECO:0008006" key="4">
    <source>
        <dbReference type="Google" id="ProtNLM"/>
    </source>
</evidence>
<evidence type="ECO:0000313" key="2">
    <source>
        <dbReference type="EMBL" id="OGC69619.1"/>
    </source>
</evidence>
<accession>A0A1F4WJR6</accession>
<feature type="transmembrane region" description="Helical" evidence="1">
    <location>
        <begin position="363"/>
        <end position="381"/>
    </location>
</feature>
<feature type="transmembrane region" description="Helical" evidence="1">
    <location>
        <begin position="171"/>
        <end position="189"/>
    </location>
</feature>
<feature type="transmembrane region" description="Helical" evidence="1">
    <location>
        <begin position="221"/>
        <end position="245"/>
    </location>
</feature>
<name>A0A1F4WJR6_UNCKA</name>
<feature type="transmembrane region" description="Helical" evidence="1">
    <location>
        <begin position="196"/>
        <end position="215"/>
    </location>
</feature>
<dbReference type="SUPFAM" id="SSF52833">
    <property type="entry name" value="Thioredoxin-like"/>
    <property type="match status" value="1"/>
</dbReference>
<reference evidence="2 3" key="1">
    <citation type="journal article" date="2016" name="Nat. Commun.">
        <title>Thousands of microbial genomes shed light on interconnected biogeochemical processes in an aquifer system.</title>
        <authorList>
            <person name="Anantharaman K."/>
            <person name="Brown C.T."/>
            <person name="Hug L.A."/>
            <person name="Sharon I."/>
            <person name="Castelle C.J."/>
            <person name="Probst A.J."/>
            <person name="Thomas B.C."/>
            <person name="Singh A."/>
            <person name="Wilkins M.J."/>
            <person name="Karaoz U."/>
            <person name="Brodie E.L."/>
            <person name="Williams K.H."/>
            <person name="Hubbard S.S."/>
            <person name="Banfield J.F."/>
        </authorList>
    </citation>
    <scope>NUCLEOTIDE SEQUENCE [LARGE SCALE GENOMIC DNA]</scope>
</reference>
<comment type="caution">
    <text evidence="2">The sequence shown here is derived from an EMBL/GenBank/DDBJ whole genome shotgun (WGS) entry which is preliminary data.</text>
</comment>
<feature type="transmembrane region" description="Helical" evidence="1">
    <location>
        <begin position="327"/>
        <end position="351"/>
    </location>
</feature>
<evidence type="ECO:0000313" key="3">
    <source>
        <dbReference type="Proteomes" id="UP000179113"/>
    </source>
</evidence>
<keyword evidence="1" id="KW-0812">Transmembrane</keyword>
<protein>
    <recommendedName>
        <fullName evidence="4">Thioredoxin domain-containing protein</fullName>
    </recommendedName>
</protein>
<gene>
    <name evidence="2" type="ORF">A2415_03185</name>
</gene>
<proteinExistence type="predicted"/>